<organism evidence="18 20">
    <name type="scientific">Arcobacter ellisii</name>
    <dbReference type="NCBI Taxonomy" id="913109"/>
    <lineage>
        <taxon>Bacteria</taxon>
        <taxon>Pseudomonadati</taxon>
        <taxon>Campylobacterota</taxon>
        <taxon>Epsilonproteobacteria</taxon>
        <taxon>Campylobacterales</taxon>
        <taxon>Arcobacteraceae</taxon>
        <taxon>Arcobacter</taxon>
    </lineage>
</organism>
<dbReference type="PRINTS" id="PR00344">
    <property type="entry name" value="BCTRLSENSOR"/>
</dbReference>
<dbReference type="EC" id="2.7.13.3" evidence="3"/>
<dbReference type="CDD" id="cd18774">
    <property type="entry name" value="PDC2_HK_sensor"/>
    <property type="match status" value="1"/>
</dbReference>
<sequence length="716" mass="83201">MKNEKSLKKDILNILISFSIFITIFISCASMVNFYFSKLTIVEHNQKQILYHIESEVNKYLSKIYDLSIYLKNNYKDTNTMLLKSIVNTNKNISAILVLDENGIIEDFYALTNLNIYKGFDYSNQEYYSKLNKDKNDYWSNVFLFTIDDEASLSYSFRIDNKVVVLMIRLTEIAEFISRFKTQSNIHMTKIFDKNGTLILNPNNPDLVLQRFNENRNEVFSKLINKHLPYNFAIYYSNIVDENLYGTYTTIEKTSWKIVVSESYDSILKSLNGMILSMFLGMILFISLAIFLSLRISKRVFKSFDELQRTAINITNGNYDISVNTSYYSEFNILLNSFNKMKIEIDRREESLESSLNSFKVLFNSTMEIMVIHDRGICVDANNVAIKFFHLKNKEELIGKNLLDFVDESYKELLIKNYKKDTTPYEFDVIIKNQKFTCLGQGKFIHLNGKTLKLSTLIDITEIKDKDRLLANQSKMAAMGEMIGNIAHQWRQPLSLISTCASGIKLEKEYGEISQERLNEALDLIVENTQYLSKTIDDFRNYFKADKKLEDFCVNESIEKVLKLLKSSLDNHNIKISANYEDDLKINAYPNEFLQVIINILNNSKDALINTEIDERFVNIKTYKKNENCFIEISDNGGGIEESIISKVFEPYFTTKHQSQGTGIGLYMSHQIIVEHMKGKIFMKNIDFLNNENKYKGCLVTLEIPINEKVILDFHI</sequence>
<evidence type="ECO:0000256" key="7">
    <source>
        <dbReference type="ARBA" id="ARBA00022692"/>
    </source>
</evidence>
<dbReference type="InterPro" id="IPR050351">
    <property type="entry name" value="BphY/WalK/GraS-like"/>
</dbReference>
<dbReference type="Pfam" id="PF02518">
    <property type="entry name" value="HATPase_c"/>
    <property type="match status" value="1"/>
</dbReference>
<name>A0A347U9X8_9BACT</name>
<evidence type="ECO:0000256" key="12">
    <source>
        <dbReference type="ARBA" id="ARBA00023012"/>
    </source>
</evidence>
<keyword evidence="6" id="KW-0808">Transferase</keyword>
<evidence type="ECO:0000256" key="14">
    <source>
        <dbReference type="SAM" id="Phobius"/>
    </source>
</evidence>
<evidence type="ECO:0000313" key="17">
    <source>
        <dbReference type="EMBL" id="AXX95656.1"/>
    </source>
</evidence>
<evidence type="ECO:0000256" key="2">
    <source>
        <dbReference type="ARBA" id="ARBA00004651"/>
    </source>
</evidence>
<dbReference type="SUPFAM" id="SSF47384">
    <property type="entry name" value="Homodimeric domain of signal transducing histidine kinase"/>
    <property type="match status" value="1"/>
</dbReference>
<dbReference type="GO" id="GO:0005886">
    <property type="term" value="C:plasma membrane"/>
    <property type="evidence" value="ECO:0007669"/>
    <property type="project" value="UniProtKB-SubCell"/>
</dbReference>
<keyword evidence="9 17" id="KW-0418">Kinase</keyword>
<dbReference type="SMART" id="SM00388">
    <property type="entry name" value="HisKA"/>
    <property type="match status" value="1"/>
</dbReference>
<dbReference type="Proteomes" id="UP000262582">
    <property type="component" value="Chromosome"/>
</dbReference>
<dbReference type="RefSeq" id="WP_118917828.1">
    <property type="nucleotide sequence ID" value="NZ_CP032097.1"/>
</dbReference>
<evidence type="ECO:0000256" key="11">
    <source>
        <dbReference type="ARBA" id="ARBA00022989"/>
    </source>
</evidence>
<dbReference type="Gene3D" id="3.30.565.10">
    <property type="entry name" value="Histidine kinase-like ATPase, C-terminal domain"/>
    <property type="match status" value="1"/>
</dbReference>
<evidence type="ECO:0000256" key="10">
    <source>
        <dbReference type="ARBA" id="ARBA00022840"/>
    </source>
</evidence>
<dbReference type="AlphaFoldDB" id="A0A347U9X8"/>
<keyword evidence="10" id="KW-0067">ATP-binding</keyword>
<dbReference type="InterPro" id="IPR033479">
    <property type="entry name" value="dCache_1"/>
</dbReference>
<dbReference type="InterPro" id="IPR036890">
    <property type="entry name" value="HATPase_C_sf"/>
</dbReference>
<evidence type="ECO:0000256" key="1">
    <source>
        <dbReference type="ARBA" id="ARBA00000085"/>
    </source>
</evidence>
<dbReference type="GO" id="GO:0007234">
    <property type="term" value="P:osmosensory signaling via phosphorelay pathway"/>
    <property type="evidence" value="ECO:0007669"/>
    <property type="project" value="TreeGrafter"/>
</dbReference>
<dbReference type="OrthoDB" id="9805967at2"/>
<evidence type="ECO:0000313" key="20">
    <source>
        <dbReference type="Proteomes" id="UP000290588"/>
    </source>
</evidence>
<dbReference type="Gene3D" id="3.30.450.20">
    <property type="entry name" value="PAS domain"/>
    <property type="match status" value="2"/>
</dbReference>
<keyword evidence="5" id="KW-0597">Phosphoprotein</keyword>
<evidence type="ECO:0000256" key="9">
    <source>
        <dbReference type="ARBA" id="ARBA00022777"/>
    </source>
</evidence>
<evidence type="ECO:0000259" key="16">
    <source>
        <dbReference type="PROSITE" id="PS50885"/>
    </source>
</evidence>
<dbReference type="PROSITE" id="PS51257">
    <property type="entry name" value="PROKAR_LIPOPROTEIN"/>
    <property type="match status" value="1"/>
</dbReference>
<dbReference type="PROSITE" id="PS50109">
    <property type="entry name" value="HIS_KIN"/>
    <property type="match status" value="1"/>
</dbReference>
<dbReference type="Gene3D" id="6.10.340.10">
    <property type="match status" value="1"/>
</dbReference>
<dbReference type="InterPro" id="IPR005467">
    <property type="entry name" value="His_kinase_dom"/>
</dbReference>
<evidence type="ECO:0000256" key="8">
    <source>
        <dbReference type="ARBA" id="ARBA00022741"/>
    </source>
</evidence>
<dbReference type="CDD" id="cd18773">
    <property type="entry name" value="PDC1_HK_sensor"/>
    <property type="match status" value="1"/>
</dbReference>
<feature type="transmembrane region" description="Helical" evidence="14">
    <location>
        <begin position="12"/>
        <end position="36"/>
    </location>
</feature>
<evidence type="ECO:0000313" key="18">
    <source>
        <dbReference type="EMBL" id="RXI31469.1"/>
    </source>
</evidence>
<dbReference type="InterPro" id="IPR003661">
    <property type="entry name" value="HisK_dim/P_dom"/>
</dbReference>
<reference evidence="18 20" key="1">
    <citation type="submission" date="2017-09" db="EMBL/GenBank/DDBJ databases">
        <title>Genomics of the genus Arcobacter.</title>
        <authorList>
            <person name="Perez-Cataluna A."/>
            <person name="Figueras M.J."/>
            <person name="Salas-Masso N."/>
        </authorList>
    </citation>
    <scope>NUCLEOTIDE SEQUENCE [LARGE SCALE GENOMIC DNA]</scope>
    <source>
        <strain evidence="18 20">CECT 7837</strain>
    </source>
</reference>
<evidence type="ECO:0000256" key="3">
    <source>
        <dbReference type="ARBA" id="ARBA00012438"/>
    </source>
</evidence>
<dbReference type="PROSITE" id="PS50885">
    <property type="entry name" value="HAMP"/>
    <property type="match status" value="1"/>
</dbReference>
<dbReference type="Pfam" id="PF02743">
    <property type="entry name" value="dCache_1"/>
    <property type="match status" value="1"/>
</dbReference>
<evidence type="ECO:0000313" key="19">
    <source>
        <dbReference type="Proteomes" id="UP000262582"/>
    </source>
</evidence>
<proteinExistence type="predicted"/>
<keyword evidence="8" id="KW-0547">Nucleotide-binding</keyword>
<evidence type="ECO:0000256" key="6">
    <source>
        <dbReference type="ARBA" id="ARBA00022679"/>
    </source>
</evidence>
<dbReference type="InterPro" id="IPR003594">
    <property type="entry name" value="HATPase_dom"/>
</dbReference>
<comment type="catalytic activity">
    <reaction evidence="1">
        <text>ATP + protein L-histidine = ADP + protein N-phospho-L-histidine.</text>
        <dbReference type="EC" id="2.7.13.3"/>
    </reaction>
</comment>
<dbReference type="InterPro" id="IPR036097">
    <property type="entry name" value="HisK_dim/P_sf"/>
</dbReference>
<dbReference type="SUPFAM" id="SSF55874">
    <property type="entry name" value="ATPase domain of HSP90 chaperone/DNA topoisomerase II/histidine kinase"/>
    <property type="match status" value="1"/>
</dbReference>
<reference evidence="17 19" key="2">
    <citation type="submission" date="2018-08" db="EMBL/GenBank/DDBJ databases">
        <title>Complete genome of the Arcobacter ellisii type strain LMG 26155.</title>
        <authorList>
            <person name="Miller W.G."/>
            <person name="Yee E."/>
            <person name="Bono J.L."/>
        </authorList>
    </citation>
    <scope>NUCLEOTIDE SEQUENCE [LARGE SCALE GENOMIC DNA]</scope>
    <source>
        <strain evidence="17 19">LMG 26155</strain>
    </source>
</reference>
<dbReference type="EMBL" id="CP032097">
    <property type="protein sequence ID" value="AXX95656.1"/>
    <property type="molecule type" value="Genomic_DNA"/>
</dbReference>
<keyword evidence="19" id="KW-1185">Reference proteome</keyword>
<dbReference type="GO" id="GO:0030295">
    <property type="term" value="F:protein kinase activator activity"/>
    <property type="evidence" value="ECO:0007669"/>
    <property type="project" value="TreeGrafter"/>
</dbReference>
<keyword evidence="7 14" id="KW-0812">Transmembrane</keyword>
<feature type="domain" description="Histidine kinase" evidence="15">
    <location>
        <begin position="485"/>
        <end position="708"/>
    </location>
</feature>
<dbReference type="KEGG" id="aell:AELL_2011"/>
<accession>A0A347U9X8</accession>
<comment type="subcellular location">
    <subcellularLocation>
        <location evidence="2">Cell membrane</location>
        <topology evidence="2">Multi-pass membrane protein</topology>
    </subcellularLocation>
</comment>
<evidence type="ECO:0000259" key="15">
    <source>
        <dbReference type="PROSITE" id="PS50109"/>
    </source>
</evidence>
<keyword evidence="13 14" id="KW-0472">Membrane</keyword>
<dbReference type="InterPro" id="IPR035965">
    <property type="entry name" value="PAS-like_dom_sf"/>
</dbReference>
<keyword evidence="4" id="KW-1003">Cell membrane</keyword>
<feature type="domain" description="HAMP" evidence="16">
    <location>
        <begin position="298"/>
        <end position="350"/>
    </location>
</feature>
<evidence type="ECO:0000256" key="13">
    <source>
        <dbReference type="ARBA" id="ARBA00023136"/>
    </source>
</evidence>
<gene>
    <name evidence="17" type="ORF">AELL_2011</name>
    <name evidence="18" type="ORF">CP962_04990</name>
</gene>
<dbReference type="GO" id="GO:0000155">
    <property type="term" value="F:phosphorelay sensor kinase activity"/>
    <property type="evidence" value="ECO:0007669"/>
    <property type="project" value="InterPro"/>
</dbReference>
<dbReference type="GO" id="GO:0000156">
    <property type="term" value="F:phosphorelay response regulator activity"/>
    <property type="evidence" value="ECO:0007669"/>
    <property type="project" value="TreeGrafter"/>
</dbReference>
<dbReference type="GO" id="GO:0005524">
    <property type="term" value="F:ATP binding"/>
    <property type="evidence" value="ECO:0007669"/>
    <property type="project" value="UniProtKB-KW"/>
</dbReference>
<dbReference type="EMBL" id="NXIG01000004">
    <property type="protein sequence ID" value="RXI31469.1"/>
    <property type="molecule type" value="Genomic_DNA"/>
</dbReference>
<keyword evidence="12" id="KW-0902">Two-component regulatory system</keyword>
<evidence type="ECO:0000256" key="4">
    <source>
        <dbReference type="ARBA" id="ARBA00022475"/>
    </source>
</evidence>
<dbReference type="SUPFAM" id="SSF55785">
    <property type="entry name" value="PYP-like sensor domain (PAS domain)"/>
    <property type="match status" value="1"/>
</dbReference>
<dbReference type="Gene3D" id="1.10.287.130">
    <property type="match status" value="1"/>
</dbReference>
<dbReference type="PANTHER" id="PTHR42878">
    <property type="entry name" value="TWO-COMPONENT HISTIDINE KINASE"/>
    <property type="match status" value="1"/>
</dbReference>
<dbReference type="SMART" id="SM00387">
    <property type="entry name" value="HATPase_c"/>
    <property type="match status" value="1"/>
</dbReference>
<dbReference type="PANTHER" id="PTHR42878:SF7">
    <property type="entry name" value="SENSOR HISTIDINE KINASE GLRK"/>
    <property type="match status" value="1"/>
</dbReference>
<dbReference type="CDD" id="cd00082">
    <property type="entry name" value="HisKA"/>
    <property type="match status" value="1"/>
</dbReference>
<dbReference type="Pfam" id="PF00512">
    <property type="entry name" value="HisKA"/>
    <property type="match status" value="1"/>
</dbReference>
<dbReference type="InterPro" id="IPR003660">
    <property type="entry name" value="HAMP_dom"/>
</dbReference>
<protein>
    <recommendedName>
        <fullName evidence="3">histidine kinase</fullName>
        <ecNumber evidence="3">2.7.13.3</ecNumber>
    </recommendedName>
</protein>
<dbReference type="InterPro" id="IPR004358">
    <property type="entry name" value="Sig_transdc_His_kin-like_C"/>
</dbReference>
<dbReference type="Proteomes" id="UP000290588">
    <property type="component" value="Unassembled WGS sequence"/>
</dbReference>
<evidence type="ECO:0000256" key="5">
    <source>
        <dbReference type="ARBA" id="ARBA00022553"/>
    </source>
</evidence>
<feature type="transmembrane region" description="Helical" evidence="14">
    <location>
        <begin position="274"/>
        <end position="294"/>
    </location>
</feature>
<keyword evidence="11 14" id="KW-1133">Transmembrane helix</keyword>